<dbReference type="PROSITE" id="PS50949">
    <property type="entry name" value="HTH_GNTR"/>
    <property type="match status" value="1"/>
</dbReference>
<dbReference type="InterPro" id="IPR008920">
    <property type="entry name" value="TF_FadR/GntR_C"/>
</dbReference>
<dbReference type="InterPro" id="IPR036390">
    <property type="entry name" value="WH_DNA-bd_sf"/>
</dbReference>
<evidence type="ECO:0000256" key="3">
    <source>
        <dbReference type="ARBA" id="ARBA00023163"/>
    </source>
</evidence>
<dbReference type="SMART" id="SM00895">
    <property type="entry name" value="FCD"/>
    <property type="match status" value="1"/>
</dbReference>
<dbReference type="AlphaFoldDB" id="G9AEA7"/>
<name>G9AEA7_SINF1</name>
<feature type="compositionally biased region" description="Polar residues" evidence="4">
    <location>
        <begin position="1"/>
        <end position="10"/>
    </location>
</feature>
<dbReference type="KEGG" id="sfh:SFHH103_04923"/>
<keyword evidence="6" id="KW-0614">Plasmid</keyword>
<dbReference type="InterPro" id="IPR036388">
    <property type="entry name" value="WH-like_DNA-bd_sf"/>
</dbReference>
<dbReference type="GO" id="GO:0003677">
    <property type="term" value="F:DNA binding"/>
    <property type="evidence" value="ECO:0007669"/>
    <property type="project" value="UniProtKB-KW"/>
</dbReference>
<dbReference type="InterPro" id="IPR011711">
    <property type="entry name" value="GntR_C"/>
</dbReference>
<organism evidence="6 7">
    <name type="scientific">Sinorhizobium fredii (strain HH103)</name>
    <dbReference type="NCBI Taxonomy" id="1117943"/>
    <lineage>
        <taxon>Bacteria</taxon>
        <taxon>Pseudomonadati</taxon>
        <taxon>Pseudomonadota</taxon>
        <taxon>Alphaproteobacteria</taxon>
        <taxon>Hyphomicrobiales</taxon>
        <taxon>Rhizobiaceae</taxon>
        <taxon>Sinorhizobium/Ensifer group</taxon>
        <taxon>Sinorhizobium</taxon>
    </lineage>
</organism>
<dbReference type="Gene3D" id="1.20.120.530">
    <property type="entry name" value="GntR ligand-binding domain-like"/>
    <property type="match status" value="1"/>
</dbReference>
<dbReference type="PANTHER" id="PTHR43537">
    <property type="entry name" value="TRANSCRIPTIONAL REGULATOR, GNTR FAMILY"/>
    <property type="match status" value="1"/>
</dbReference>
<sequence>MSEYADNTLNEAGPAPDRKTTLGTALRRRILTMQLAPGSVLDEVALSEEFGLSRPPVRELMRQMAGEGYIELEPNRPARVTSLSYESLREYFLFAPMVYIAAAKLAAENRTQAELEELKRMQGNFRTAIDNLDVEGRVFFNDQFHHQIGEMAHNAYLLPSLRRCLIDHARIGKIFYQHPNSQKMQRDLEIAADQHDAIIDALERRDAAEAAEITLAHIDLSRRNMAMYAAPEGLDVPFGT</sequence>
<evidence type="ECO:0000256" key="1">
    <source>
        <dbReference type="ARBA" id="ARBA00023015"/>
    </source>
</evidence>
<dbReference type="Pfam" id="PF00392">
    <property type="entry name" value="GntR"/>
    <property type="match status" value="1"/>
</dbReference>
<evidence type="ECO:0000256" key="4">
    <source>
        <dbReference type="SAM" id="MobiDB-lite"/>
    </source>
</evidence>
<dbReference type="Proteomes" id="UP000007735">
    <property type="component" value="Plasmid pSfHH103e"/>
</dbReference>
<reference evidence="6 7" key="1">
    <citation type="journal article" date="2012" name="J. Bacteriol.">
        <title>Genome sequence of the soybean symbiont Sinorhizobium fredii HH103.</title>
        <authorList>
            <person name="Weidner S."/>
            <person name="Becker A."/>
            <person name="Bonilla I."/>
            <person name="Jaenicke S."/>
            <person name="Lloret J."/>
            <person name="Margaret I."/>
            <person name="Puhler A."/>
            <person name="Ruiz-Sainz J.E."/>
            <person name="Schneiker-Bekel S."/>
            <person name="Szczepanowski R."/>
            <person name="Vinardell J.M."/>
            <person name="Zehner S."/>
            <person name="Gottfert M."/>
        </authorList>
    </citation>
    <scope>NUCLEOTIDE SEQUENCE [LARGE SCALE GENOMIC DNA]</scope>
    <source>
        <strain evidence="6 7">HH103</strain>
        <plasmid evidence="7">pSfHH103e</plasmid>
    </source>
</reference>
<gene>
    <name evidence="6" type="ordered locus">SFHH103_04923</name>
</gene>
<dbReference type="Pfam" id="PF07729">
    <property type="entry name" value="FCD"/>
    <property type="match status" value="1"/>
</dbReference>
<feature type="domain" description="HTH gntR-type" evidence="5">
    <location>
        <begin position="16"/>
        <end position="83"/>
    </location>
</feature>
<dbReference type="GO" id="GO:0003700">
    <property type="term" value="F:DNA-binding transcription factor activity"/>
    <property type="evidence" value="ECO:0007669"/>
    <property type="project" value="InterPro"/>
</dbReference>
<dbReference type="SMART" id="SM00345">
    <property type="entry name" value="HTH_GNTR"/>
    <property type="match status" value="1"/>
</dbReference>
<dbReference type="PATRIC" id="fig|380.5.peg.4471"/>
<feature type="region of interest" description="Disordered" evidence="4">
    <location>
        <begin position="1"/>
        <end position="20"/>
    </location>
</feature>
<dbReference type="SUPFAM" id="SSF46785">
    <property type="entry name" value="Winged helix' DNA-binding domain"/>
    <property type="match status" value="1"/>
</dbReference>
<proteinExistence type="predicted"/>
<keyword evidence="1" id="KW-0805">Transcription regulation</keyword>
<evidence type="ECO:0000259" key="5">
    <source>
        <dbReference type="PROSITE" id="PS50949"/>
    </source>
</evidence>
<dbReference type="SUPFAM" id="SSF48008">
    <property type="entry name" value="GntR ligand-binding domain-like"/>
    <property type="match status" value="1"/>
</dbReference>
<evidence type="ECO:0000313" key="7">
    <source>
        <dbReference type="Proteomes" id="UP000007735"/>
    </source>
</evidence>
<dbReference type="RefSeq" id="WP_014331049.1">
    <property type="nucleotide sequence ID" value="NC_016815.1"/>
</dbReference>
<protein>
    <submittedName>
        <fullName evidence="6">GntR family transcriptional regulator</fullName>
    </submittedName>
</protein>
<dbReference type="HOGENOM" id="CLU_017584_5_1_5"/>
<dbReference type="Gene3D" id="1.10.10.10">
    <property type="entry name" value="Winged helix-like DNA-binding domain superfamily/Winged helix DNA-binding domain"/>
    <property type="match status" value="1"/>
</dbReference>
<evidence type="ECO:0000256" key="2">
    <source>
        <dbReference type="ARBA" id="ARBA00023125"/>
    </source>
</evidence>
<dbReference type="EMBL" id="HE616899">
    <property type="protein sequence ID" value="CCE99389.1"/>
    <property type="molecule type" value="Genomic_DNA"/>
</dbReference>
<dbReference type="InterPro" id="IPR000524">
    <property type="entry name" value="Tscrpt_reg_HTH_GntR"/>
</dbReference>
<keyword evidence="3" id="KW-0804">Transcription</keyword>
<evidence type="ECO:0000313" key="6">
    <source>
        <dbReference type="EMBL" id="CCE99389.1"/>
    </source>
</evidence>
<keyword evidence="2" id="KW-0238">DNA-binding</keyword>
<geneLocation type="plasmid" evidence="6 7">
    <name>pSfHH103e</name>
</geneLocation>
<dbReference type="PANTHER" id="PTHR43537:SF53">
    <property type="entry name" value="HTH-TYPE TRANSCRIPTIONAL REPRESSOR NANR"/>
    <property type="match status" value="1"/>
</dbReference>
<accession>G9AEA7</accession>